<dbReference type="PROSITE" id="PS51296">
    <property type="entry name" value="RIESKE"/>
    <property type="match status" value="1"/>
</dbReference>
<feature type="domain" description="Rieske" evidence="5">
    <location>
        <begin position="12"/>
        <end position="117"/>
    </location>
</feature>
<evidence type="ECO:0000259" key="5">
    <source>
        <dbReference type="PROSITE" id="PS51296"/>
    </source>
</evidence>
<dbReference type="Gene3D" id="2.102.10.10">
    <property type="entry name" value="Rieske [2Fe-2S] iron-sulphur domain"/>
    <property type="match status" value="1"/>
</dbReference>
<dbReference type="InterPro" id="IPR017941">
    <property type="entry name" value="Rieske_2Fe-2S"/>
</dbReference>
<dbReference type="InterPro" id="IPR036922">
    <property type="entry name" value="Rieske_2Fe-2S_sf"/>
</dbReference>
<accession>A0A916S5L1</accession>
<proteinExistence type="predicted"/>
<comment type="caution">
    <text evidence="6">The sequence shown here is derived from an EMBL/GenBank/DDBJ whole genome shotgun (WGS) entry which is preliminary data.</text>
</comment>
<dbReference type="Proteomes" id="UP000620596">
    <property type="component" value="Unassembled WGS sequence"/>
</dbReference>
<keyword evidence="3" id="KW-0408">Iron</keyword>
<evidence type="ECO:0000256" key="1">
    <source>
        <dbReference type="ARBA" id="ARBA00022714"/>
    </source>
</evidence>
<evidence type="ECO:0000256" key="4">
    <source>
        <dbReference type="ARBA" id="ARBA00023014"/>
    </source>
</evidence>
<sequence length="128" mass="13802">MLEAGGADLAPVALCRAGELADGGQAVPFDVSYAGQTCRAFAIRFEGQPHAYLNRCTHVAMELDWQPNRVFDDSGQWLLCASHGAAYRPDTGACSGGPCHGGLVKIDLSERDGLVFWHTSYKLKAIEF</sequence>
<name>A0A916S5L1_9BURK</name>
<keyword evidence="2" id="KW-0479">Metal-binding</keyword>
<evidence type="ECO:0000256" key="2">
    <source>
        <dbReference type="ARBA" id="ARBA00022723"/>
    </source>
</evidence>
<dbReference type="PANTHER" id="PTHR40261">
    <property type="match status" value="1"/>
</dbReference>
<gene>
    <name evidence="6" type="ORF">GCM10011496_02750</name>
</gene>
<keyword evidence="4" id="KW-0411">Iron-sulfur</keyword>
<keyword evidence="7" id="KW-1185">Reference proteome</keyword>
<dbReference type="PANTHER" id="PTHR40261:SF1">
    <property type="entry name" value="RIESKE DOMAIN-CONTAINING PROTEIN"/>
    <property type="match status" value="1"/>
</dbReference>
<dbReference type="GO" id="GO:0046872">
    <property type="term" value="F:metal ion binding"/>
    <property type="evidence" value="ECO:0007669"/>
    <property type="project" value="UniProtKB-KW"/>
</dbReference>
<dbReference type="EMBL" id="BMIG01000001">
    <property type="protein sequence ID" value="GGA85616.1"/>
    <property type="molecule type" value="Genomic_DNA"/>
</dbReference>
<dbReference type="RefSeq" id="WP_188705814.1">
    <property type="nucleotide sequence ID" value="NZ_BMIG01000001.1"/>
</dbReference>
<dbReference type="GO" id="GO:0051537">
    <property type="term" value="F:2 iron, 2 sulfur cluster binding"/>
    <property type="evidence" value="ECO:0007669"/>
    <property type="project" value="UniProtKB-KW"/>
</dbReference>
<dbReference type="Pfam" id="PF00355">
    <property type="entry name" value="Rieske"/>
    <property type="match status" value="1"/>
</dbReference>
<keyword evidence="1" id="KW-0001">2Fe-2S</keyword>
<reference evidence="6" key="1">
    <citation type="journal article" date="2014" name="Int. J. Syst. Evol. Microbiol.">
        <title>Complete genome sequence of Corynebacterium casei LMG S-19264T (=DSM 44701T), isolated from a smear-ripened cheese.</title>
        <authorList>
            <consortium name="US DOE Joint Genome Institute (JGI-PGF)"/>
            <person name="Walter F."/>
            <person name="Albersmeier A."/>
            <person name="Kalinowski J."/>
            <person name="Ruckert C."/>
        </authorList>
    </citation>
    <scope>NUCLEOTIDE SEQUENCE</scope>
    <source>
        <strain evidence="6">CGMCC 1.15322</strain>
    </source>
</reference>
<organism evidence="6 7">
    <name type="scientific">Polaromonas eurypsychrophila</name>
    <dbReference type="NCBI Taxonomy" id="1614635"/>
    <lineage>
        <taxon>Bacteria</taxon>
        <taxon>Pseudomonadati</taxon>
        <taxon>Pseudomonadota</taxon>
        <taxon>Betaproteobacteria</taxon>
        <taxon>Burkholderiales</taxon>
        <taxon>Comamonadaceae</taxon>
        <taxon>Polaromonas</taxon>
    </lineage>
</organism>
<evidence type="ECO:0000313" key="6">
    <source>
        <dbReference type="EMBL" id="GGA85616.1"/>
    </source>
</evidence>
<protein>
    <submittedName>
        <fullName evidence="6">Rieske iron-sulfur protein</fullName>
    </submittedName>
</protein>
<evidence type="ECO:0000256" key="3">
    <source>
        <dbReference type="ARBA" id="ARBA00023004"/>
    </source>
</evidence>
<reference evidence="6" key="2">
    <citation type="submission" date="2020-09" db="EMBL/GenBank/DDBJ databases">
        <authorList>
            <person name="Sun Q."/>
            <person name="Zhou Y."/>
        </authorList>
    </citation>
    <scope>NUCLEOTIDE SEQUENCE</scope>
    <source>
        <strain evidence="6">CGMCC 1.15322</strain>
    </source>
</reference>
<dbReference type="SUPFAM" id="SSF50022">
    <property type="entry name" value="ISP domain"/>
    <property type="match status" value="1"/>
</dbReference>
<evidence type="ECO:0000313" key="7">
    <source>
        <dbReference type="Proteomes" id="UP000620596"/>
    </source>
</evidence>
<dbReference type="AlphaFoldDB" id="A0A916S5L1"/>